<organism evidence="5 6">
    <name type="scientific">Piliocolobus tephrosceles</name>
    <name type="common">Ugandan red Colobus</name>
    <dbReference type="NCBI Taxonomy" id="591936"/>
    <lineage>
        <taxon>Eukaryota</taxon>
        <taxon>Metazoa</taxon>
        <taxon>Chordata</taxon>
        <taxon>Craniata</taxon>
        <taxon>Vertebrata</taxon>
        <taxon>Euteleostomi</taxon>
        <taxon>Mammalia</taxon>
        <taxon>Eutheria</taxon>
        <taxon>Euarchontoglires</taxon>
        <taxon>Primates</taxon>
        <taxon>Haplorrhini</taxon>
        <taxon>Catarrhini</taxon>
        <taxon>Cercopithecidae</taxon>
        <taxon>Colobinae</taxon>
        <taxon>Piliocolobus</taxon>
    </lineage>
</organism>
<evidence type="ECO:0000313" key="6">
    <source>
        <dbReference type="Proteomes" id="UP000694416"/>
    </source>
</evidence>
<accession>A0A8C9GPF8</accession>
<dbReference type="GO" id="GO:0046872">
    <property type="term" value="F:metal ion binding"/>
    <property type="evidence" value="ECO:0007669"/>
    <property type="project" value="UniProtKB-KW"/>
</dbReference>
<dbReference type="AlphaFoldDB" id="A0A8C9GPF8"/>
<dbReference type="Ensembl" id="ENSPTET00000011257.1">
    <property type="protein sequence ID" value="ENSPTEP00000007370.1"/>
    <property type="gene ID" value="ENSPTEG00000008405.1"/>
</dbReference>
<keyword evidence="2" id="KW-0223">Dioxygenase</keyword>
<sequence length="148" mass="15917">MIIFTCSAQHAAINSGQVSHTWIPGIPIILWLAPPTAKGQTELAASLPEVNATHHTLVLLWGVTFPSPSLDTYPEEHCTEKAPRRSIAALQSRLAQMLADVLEWNRGLALPYSYLDRAAAENGIAARALCAHSLHPHPAAPVLPPAPE</sequence>
<dbReference type="GO" id="GO:0034440">
    <property type="term" value="P:lipid oxidation"/>
    <property type="evidence" value="ECO:0007669"/>
    <property type="project" value="InterPro"/>
</dbReference>
<evidence type="ECO:0000259" key="4">
    <source>
        <dbReference type="PROSITE" id="PS51393"/>
    </source>
</evidence>
<evidence type="ECO:0000256" key="3">
    <source>
        <dbReference type="ARBA" id="ARBA00023002"/>
    </source>
</evidence>
<dbReference type="PANTHER" id="PTHR11771">
    <property type="entry name" value="LIPOXYGENASE"/>
    <property type="match status" value="1"/>
</dbReference>
<keyword evidence="6" id="KW-1185">Reference proteome</keyword>
<feature type="domain" description="Lipoxygenase" evidence="4">
    <location>
        <begin position="1"/>
        <end position="126"/>
    </location>
</feature>
<evidence type="ECO:0000313" key="5">
    <source>
        <dbReference type="Ensembl" id="ENSPTEP00000007370.1"/>
    </source>
</evidence>
<dbReference type="GO" id="GO:0016702">
    <property type="term" value="F:oxidoreductase activity, acting on single donors with incorporation of molecular oxygen, incorporation of two atoms of oxygen"/>
    <property type="evidence" value="ECO:0007669"/>
    <property type="project" value="InterPro"/>
</dbReference>
<evidence type="ECO:0000256" key="1">
    <source>
        <dbReference type="ARBA" id="ARBA00022723"/>
    </source>
</evidence>
<proteinExistence type="predicted"/>
<keyword evidence="1" id="KW-0479">Metal-binding</keyword>
<reference evidence="5" key="1">
    <citation type="submission" date="2025-08" db="UniProtKB">
        <authorList>
            <consortium name="Ensembl"/>
        </authorList>
    </citation>
    <scope>IDENTIFICATION</scope>
</reference>
<dbReference type="InterPro" id="IPR013819">
    <property type="entry name" value="LipOase_C"/>
</dbReference>
<dbReference type="InterPro" id="IPR000907">
    <property type="entry name" value="LipOase"/>
</dbReference>
<dbReference type="InterPro" id="IPR036226">
    <property type="entry name" value="LipOase_C_sf"/>
</dbReference>
<protein>
    <recommendedName>
        <fullName evidence="4">Lipoxygenase domain-containing protein</fullName>
    </recommendedName>
</protein>
<dbReference type="SUPFAM" id="SSF48484">
    <property type="entry name" value="Lipoxigenase"/>
    <property type="match status" value="1"/>
</dbReference>
<reference evidence="5" key="2">
    <citation type="submission" date="2025-09" db="UniProtKB">
        <authorList>
            <consortium name="Ensembl"/>
        </authorList>
    </citation>
    <scope>IDENTIFICATION</scope>
</reference>
<keyword evidence="3" id="KW-0560">Oxidoreductase</keyword>
<evidence type="ECO:0000256" key="2">
    <source>
        <dbReference type="ARBA" id="ARBA00022964"/>
    </source>
</evidence>
<dbReference type="Proteomes" id="UP000694416">
    <property type="component" value="Unplaced"/>
</dbReference>
<name>A0A8C9GPF8_9PRIM</name>
<dbReference type="PROSITE" id="PS51393">
    <property type="entry name" value="LIPOXYGENASE_3"/>
    <property type="match status" value="1"/>
</dbReference>
<dbReference type="Gene3D" id="1.20.245.10">
    <property type="entry name" value="Lipoxygenase-1, Domain 5"/>
    <property type="match status" value="1"/>
</dbReference>